<evidence type="ECO:0000259" key="1">
    <source>
        <dbReference type="Pfam" id="PF00248"/>
    </source>
</evidence>
<name>A0A382IJB4_9ZZZZ</name>
<accession>A0A382IJB4</accession>
<feature type="domain" description="NADP-dependent oxidoreductase" evidence="1">
    <location>
        <begin position="78"/>
        <end position="272"/>
    </location>
</feature>
<dbReference type="InterPro" id="IPR053135">
    <property type="entry name" value="AKR2_Oxidoreductase"/>
</dbReference>
<dbReference type="SUPFAM" id="SSF51430">
    <property type="entry name" value="NAD(P)-linked oxidoreductase"/>
    <property type="match status" value="1"/>
</dbReference>
<reference evidence="2" key="1">
    <citation type="submission" date="2018-05" db="EMBL/GenBank/DDBJ databases">
        <authorList>
            <person name="Lanie J.A."/>
            <person name="Ng W.-L."/>
            <person name="Kazmierczak K.M."/>
            <person name="Andrzejewski T.M."/>
            <person name="Davidsen T.M."/>
            <person name="Wayne K.J."/>
            <person name="Tettelin H."/>
            <person name="Glass J.I."/>
            <person name="Rusch D."/>
            <person name="Podicherti R."/>
            <person name="Tsui H.-C.T."/>
            <person name="Winkler M.E."/>
        </authorList>
    </citation>
    <scope>NUCLEOTIDE SEQUENCE</scope>
</reference>
<feature type="non-terminal residue" evidence="2">
    <location>
        <position position="274"/>
    </location>
</feature>
<dbReference type="Gene3D" id="3.20.20.100">
    <property type="entry name" value="NADP-dependent oxidoreductase domain"/>
    <property type="match status" value="1"/>
</dbReference>
<evidence type="ECO:0000313" key="2">
    <source>
        <dbReference type="EMBL" id="SVB99359.1"/>
    </source>
</evidence>
<dbReference type="EMBL" id="UINC01067572">
    <property type="protein sequence ID" value="SVB99359.1"/>
    <property type="molecule type" value="Genomic_DNA"/>
</dbReference>
<dbReference type="PANTHER" id="PTHR43312">
    <property type="entry name" value="D-THREO-ALDOSE 1-DEHYDROGENASE"/>
    <property type="match status" value="1"/>
</dbReference>
<dbReference type="InterPro" id="IPR036812">
    <property type="entry name" value="NAD(P)_OxRdtase_dom_sf"/>
</dbReference>
<gene>
    <name evidence="2" type="ORF">METZ01_LOCUS252213</name>
</gene>
<dbReference type="PANTHER" id="PTHR43312:SF1">
    <property type="entry name" value="NADP-DEPENDENT OXIDOREDUCTASE DOMAIN-CONTAINING PROTEIN"/>
    <property type="match status" value="1"/>
</dbReference>
<sequence>MHYRSFGTTGMQLSEIAIGGLLTRYEGACGHPPPEVKRTIYLEAADRGINLFDMGYGDEVYIPDELKGNDPDRYFSLKAGAPTAEDLEDTLHRHLANIRRDTIDILRVHHNAYTADDALKDVIDSLRQSGKIRALCLIRHYRDDQEAYAAQGPEARSDADLVMYNYVYRWQEAGITQSEQTDKGVLIMKSLGGQWLGWDDKVRPEWLKVRKEDLEQYTPIREKIRNNVDLIHPVSVGPWHELAEPGEERPRTSAAVQWVLRNQGVTSVLVAVAS</sequence>
<dbReference type="AlphaFoldDB" id="A0A382IJB4"/>
<protein>
    <recommendedName>
        <fullName evidence="1">NADP-dependent oxidoreductase domain-containing protein</fullName>
    </recommendedName>
</protein>
<dbReference type="InterPro" id="IPR023210">
    <property type="entry name" value="NADP_OxRdtase_dom"/>
</dbReference>
<dbReference type="Pfam" id="PF00248">
    <property type="entry name" value="Aldo_ket_red"/>
    <property type="match status" value="1"/>
</dbReference>
<organism evidence="2">
    <name type="scientific">marine metagenome</name>
    <dbReference type="NCBI Taxonomy" id="408172"/>
    <lineage>
        <taxon>unclassified sequences</taxon>
        <taxon>metagenomes</taxon>
        <taxon>ecological metagenomes</taxon>
    </lineage>
</organism>
<proteinExistence type="predicted"/>